<reference evidence="1" key="1">
    <citation type="submission" date="2022-02" db="EMBL/GenBank/DDBJ databases">
        <title>Plant Genome Project.</title>
        <authorList>
            <person name="Zhang R.-G."/>
        </authorList>
    </citation>
    <scope>NUCLEOTIDE SEQUENCE</scope>
    <source>
        <strain evidence="1">AT1</strain>
    </source>
</reference>
<dbReference type="Proteomes" id="UP001062846">
    <property type="component" value="Chromosome 11"/>
</dbReference>
<evidence type="ECO:0000313" key="1">
    <source>
        <dbReference type="EMBL" id="KAI8532094.1"/>
    </source>
</evidence>
<sequence>MPQPSKEPCKKNACDIQACLSKNNFDSRNVVRSKVEILELSGTGTLKFMFGRLLKRREPYIPFLLGQTHHQVRCLKAIELLQSCCEKCSYNSTHCASVSDLLKQSRRQT</sequence>
<accession>A0ACC0LTY6</accession>
<proteinExistence type="predicted"/>
<evidence type="ECO:0000313" key="2">
    <source>
        <dbReference type="Proteomes" id="UP001062846"/>
    </source>
</evidence>
<keyword evidence="2" id="KW-1185">Reference proteome</keyword>
<protein>
    <submittedName>
        <fullName evidence="1">Uncharacterized protein</fullName>
    </submittedName>
</protein>
<gene>
    <name evidence="1" type="ORF">RHMOL_Rhmol11G0186300</name>
</gene>
<comment type="caution">
    <text evidence="1">The sequence shown here is derived from an EMBL/GenBank/DDBJ whole genome shotgun (WGS) entry which is preliminary data.</text>
</comment>
<organism evidence="1 2">
    <name type="scientific">Rhododendron molle</name>
    <name type="common">Chinese azalea</name>
    <name type="synonym">Azalea mollis</name>
    <dbReference type="NCBI Taxonomy" id="49168"/>
    <lineage>
        <taxon>Eukaryota</taxon>
        <taxon>Viridiplantae</taxon>
        <taxon>Streptophyta</taxon>
        <taxon>Embryophyta</taxon>
        <taxon>Tracheophyta</taxon>
        <taxon>Spermatophyta</taxon>
        <taxon>Magnoliopsida</taxon>
        <taxon>eudicotyledons</taxon>
        <taxon>Gunneridae</taxon>
        <taxon>Pentapetalae</taxon>
        <taxon>asterids</taxon>
        <taxon>Ericales</taxon>
        <taxon>Ericaceae</taxon>
        <taxon>Ericoideae</taxon>
        <taxon>Rhodoreae</taxon>
        <taxon>Rhododendron</taxon>
    </lineage>
</organism>
<dbReference type="EMBL" id="CM046398">
    <property type="protein sequence ID" value="KAI8532094.1"/>
    <property type="molecule type" value="Genomic_DNA"/>
</dbReference>
<name>A0ACC0LTY6_RHOML</name>